<evidence type="ECO:0000313" key="2">
    <source>
        <dbReference type="Proteomes" id="UP001339962"/>
    </source>
</evidence>
<dbReference type="EMBL" id="JARTLI010000002">
    <property type="protein sequence ID" value="MED5050619.1"/>
    <property type="molecule type" value="Genomic_DNA"/>
</dbReference>
<reference evidence="1 2" key="1">
    <citation type="submission" date="2023-03" db="EMBL/GenBank/DDBJ databases">
        <title>Bacillus Genome Sequencing.</title>
        <authorList>
            <person name="Dunlap C."/>
        </authorList>
    </citation>
    <scope>NUCLEOTIDE SEQUENCE [LARGE SCALE GENOMIC DNA]</scope>
    <source>
        <strain evidence="1 2">NRS-38</strain>
    </source>
</reference>
<organism evidence="1 2">
    <name type="scientific">Anoxybacteroides rupiense</name>
    <dbReference type="NCBI Taxonomy" id="311460"/>
    <lineage>
        <taxon>Bacteria</taxon>
        <taxon>Bacillati</taxon>
        <taxon>Bacillota</taxon>
        <taxon>Bacilli</taxon>
        <taxon>Bacillales</taxon>
        <taxon>Anoxybacillaceae</taxon>
        <taxon>Anoxybacteroides</taxon>
    </lineage>
</organism>
<proteinExistence type="predicted"/>
<accession>A0ABD5IS13</accession>
<name>A0ABD5IS13_9BACL</name>
<dbReference type="Proteomes" id="UP001339962">
    <property type="component" value="Unassembled WGS sequence"/>
</dbReference>
<dbReference type="AlphaFoldDB" id="A0ABD5IS13"/>
<protein>
    <submittedName>
        <fullName evidence="1">Uncharacterized protein</fullName>
    </submittedName>
</protein>
<gene>
    <name evidence="1" type="ORF">P9850_01880</name>
</gene>
<dbReference type="RefSeq" id="WP_328216770.1">
    <property type="nucleotide sequence ID" value="NZ_JARTLI010000002.1"/>
</dbReference>
<comment type="caution">
    <text evidence="1">The sequence shown here is derived from an EMBL/GenBank/DDBJ whole genome shotgun (WGS) entry which is preliminary data.</text>
</comment>
<sequence length="58" mass="6998">MTKEWIQEQILKIVHGQEQEIDKLLETKRGTTDEVLYIVCEQVILQKQRFIEELRTLL</sequence>
<evidence type="ECO:0000313" key="1">
    <source>
        <dbReference type="EMBL" id="MED5050619.1"/>
    </source>
</evidence>